<proteinExistence type="predicted"/>
<name>A0A0F7LB81_9VIRU</name>
<dbReference type="EMBL" id="KR029610">
    <property type="protein sequence ID" value="AKH48838.1"/>
    <property type="molecule type" value="Genomic_DNA"/>
</dbReference>
<accession>A0A0F7LB81</accession>
<reference evidence="1" key="2">
    <citation type="submission" date="2015-03" db="EMBL/GenBank/DDBJ databases">
        <authorList>
            <person name="Chow C.-E.T."/>
            <person name="Winget D.M."/>
            <person name="White R.A.III."/>
            <person name="Hallam S.J."/>
            <person name="Suttle C.A."/>
        </authorList>
    </citation>
    <scope>NUCLEOTIDE SEQUENCE</scope>
    <source>
        <strain evidence="1">Oxic3_4</strain>
    </source>
</reference>
<protein>
    <submittedName>
        <fullName evidence="1">Uncharacterized protein</fullName>
    </submittedName>
</protein>
<organism evidence="1">
    <name type="scientific">uncultured marine virus</name>
    <dbReference type="NCBI Taxonomy" id="186617"/>
    <lineage>
        <taxon>Viruses</taxon>
        <taxon>environmental samples</taxon>
    </lineage>
</organism>
<sequence>MVLVIPTTLRLLLMASSRLLLCSMSVQPLRKDAVQFCLLVSTTLSSAPLIRTS</sequence>
<evidence type="ECO:0000313" key="1">
    <source>
        <dbReference type="EMBL" id="AKH48838.1"/>
    </source>
</evidence>
<reference evidence="1" key="1">
    <citation type="journal article" date="2015" name="Front. Microbiol.">
        <title>Combining genomic sequencing methods to explore viral diversity and reveal potential virus-host interactions.</title>
        <authorList>
            <person name="Chow C.E."/>
            <person name="Winget D.M."/>
            <person name="White R.A.III."/>
            <person name="Hallam S.J."/>
            <person name="Suttle C.A."/>
        </authorList>
    </citation>
    <scope>NUCLEOTIDE SEQUENCE</scope>
    <source>
        <strain evidence="1">Oxic3_4</strain>
    </source>
</reference>